<dbReference type="AlphaFoldDB" id="A0AAN8TCB8"/>
<evidence type="ECO:0008006" key="3">
    <source>
        <dbReference type="Google" id="ProtNLM"/>
    </source>
</evidence>
<proteinExistence type="predicted"/>
<reference evidence="1 2" key="1">
    <citation type="submission" date="2024-02" db="EMBL/GenBank/DDBJ databases">
        <title>de novo genome assembly of Solanum bulbocastanum strain 11H21.</title>
        <authorList>
            <person name="Hosaka A.J."/>
        </authorList>
    </citation>
    <scope>NUCLEOTIDE SEQUENCE [LARGE SCALE GENOMIC DNA]</scope>
    <source>
        <tissue evidence="1">Young leaves</tissue>
    </source>
</reference>
<sequence>MGWEGSAADGRVLRDIIVRRNGLKVPRGNYYLCDGEYTNGNGFLSPYRVYRYWLKDWQGDNPSPRCREELFNMKHARIKICSPTKRRSNMSQKMARVWTQKEELTLVDGLKKLCAYDWKEDNGTFKYGYLMELEQHMNVCHPNCGLQALPHFFKKNKRMEKALYDHTVGKKSKWLRVSIHRWNYLG</sequence>
<dbReference type="EMBL" id="JBANQN010000009">
    <property type="protein sequence ID" value="KAK6781131.1"/>
    <property type="molecule type" value="Genomic_DNA"/>
</dbReference>
<protein>
    <recommendedName>
        <fullName evidence="3">DDE Tnp4 domain-containing protein</fullName>
    </recommendedName>
</protein>
<comment type="caution">
    <text evidence="1">The sequence shown here is derived from an EMBL/GenBank/DDBJ whole genome shotgun (WGS) entry which is preliminary data.</text>
</comment>
<dbReference type="PANTHER" id="PTHR46250">
    <property type="entry name" value="MYB/SANT-LIKE DNA-BINDING DOMAIN PROTEIN-RELATED"/>
    <property type="match status" value="1"/>
</dbReference>
<keyword evidence="2" id="KW-1185">Reference proteome</keyword>
<evidence type="ECO:0000313" key="1">
    <source>
        <dbReference type="EMBL" id="KAK6781131.1"/>
    </source>
</evidence>
<name>A0AAN8TCB8_SOLBU</name>
<accession>A0AAN8TCB8</accession>
<dbReference type="Proteomes" id="UP001371456">
    <property type="component" value="Unassembled WGS sequence"/>
</dbReference>
<gene>
    <name evidence="1" type="ORF">RDI58_023315</name>
</gene>
<evidence type="ECO:0000313" key="2">
    <source>
        <dbReference type="Proteomes" id="UP001371456"/>
    </source>
</evidence>
<organism evidence="1 2">
    <name type="scientific">Solanum bulbocastanum</name>
    <name type="common">Wild potato</name>
    <dbReference type="NCBI Taxonomy" id="147425"/>
    <lineage>
        <taxon>Eukaryota</taxon>
        <taxon>Viridiplantae</taxon>
        <taxon>Streptophyta</taxon>
        <taxon>Embryophyta</taxon>
        <taxon>Tracheophyta</taxon>
        <taxon>Spermatophyta</taxon>
        <taxon>Magnoliopsida</taxon>
        <taxon>eudicotyledons</taxon>
        <taxon>Gunneridae</taxon>
        <taxon>Pentapetalae</taxon>
        <taxon>asterids</taxon>
        <taxon>lamiids</taxon>
        <taxon>Solanales</taxon>
        <taxon>Solanaceae</taxon>
        <taxon>Solanoideae</taxon>
        <taxon>Solaneae</taxon>
        <taxon>Solanum</taxon>
    </lineage>
</organism>
<dbReference type="PANTHER" id="PTHR46250:SF9">
    <property type="entry name" value="MYB_SANT-LIKE DOMAIN-CONTAINING PROTEIN"/>
    <property type="match status" value="1"/>
</dbReference>